<dbReference type="EMBL" id="OK128265">
    <property type="protein sequence ID" value="USN25215.1"/>
    <property type="molecule type" value="Viral_cRNA"/>
</dbReference>
<protein>
    <submittedName>
        <fullName evidence="2">Glycoprotein</fullName>
    </submittedName>
</protein>
<organism evidence="2 3">
    <name type="scientific">Haemaphysalis bancrofti rhabdovirus</name>
    <dbReference type="NCBI Taxonomy" id="2954867"/>
    <lineage>
        <taxon>Viruses</taxon>
        <taxon>Riboviria</taxon>
        <taxon>Orthornavirae</taxon>
        <taxon>Negarnaviricota</taxon>
        <taxon>Haploviricotina</taxon>
        <taxon>Monjiviricetes</taxon>
        <taxon>Mononegavirales</taxon>
        <taxon>Rhabdoviridae</taxon>
    </lineage>
</organism>
<reference evidence="2" key="1">
    <citation type="submission" date="2021-09" db="EMBL/GenBank/DDBJ databases">
        <authorList>
            <person name="Gofton A.W."/>
        </authorList>
    </citation>
    <scope>NUCLEOTIDE SEQUENCE</scope>
    <source>
        <strain evidence="2">K23</strain>
    </source>
</reference>
<evidence type="ECO:0000313" key="3">
    <source>
        <dbReference type="Proteomes" id="UP001253272"/>
    </source>
</evidence>
<evidence type="ECO:0000256" key="1">
    <source>
        <dbReference type="SAM" id="MobiDB-lite"/>
    </source>
</evidence>
<gene>
    <name evidence="2" type="primary">G</name>
</gene>
<dbReference type="SUPFAM" id="SSF161008">
    <property type="entry name" value="Viral glycoprotein ectodomain-like"/>
    <property type="match status" value="1"/>
</dbReference>
<feature type="compositionally biased region" description="Low complexity" evidence="1">
    <location>
        <begin position="515"/>
        <end position="526"/>
    </location>
</feature>
<evidence type="ECO:0000313" key="2">
    <source>
        <dbReference type="EMBL" id="USN25215.1"/>
    </source>
</evidence>
<keyword evidence="3" id="KW-1185">Reference proteome</keyword>
<proteinExistence type="predicted"/>
<name>A0AAE9S2H4_9RHAB</name>
<feature type="region of interest" description="Disordered" evidence="1">
    <location>
        <begin position="496"/>
        <end position="526"/>
    </location>
</feature>
<dbReference type="Proteomes" id="UP001253272">
    <property type="component" value="Segment"/>
</dbReference>
<accession>A0AAE9S2H4</accession>
<sequence>MAKACCGIGILLVVIFIAHQNLSSWDGFPPDHSHHSSIAHPGHLKCPYRMIENQTISYLGSFKTYRSPLPTDITSIVSGQWTSIRMTQILYRCHWRSPIVLDISTYYVSPLLEGTKRPPVPDDGLNHDNKTLDCPWYRWNGTYVREFRSVVRRNKTVRFHVGSSTFFDFTFPSWVCTTPPCPTIDPNGLWVPTAAPPSLCLGWQLASVRLIGTVKADPETYHMDGLYGYPVPLRKSCTFKICSHFALLLPTGDLIAINTSSRLSSLLQNYPSCSITLHRASNFKFDPRGIASELLDFRQYYTCLLALSFYHANEAIPHLMLPIIQPYSSSSLFRYRLKNNRLTPYLVGENPQVSTDLSALMAEETLNTAGRLLFLPTPDTAYSRYEFQSEWSRMGELIRQLEETTPAPRKLESPKPGRLSQGTIINWKFTVVSVLIGGVVLLTLDRCIGGPLQSSRLREGIFNAPSRHNTSLTRKSPKTKKLEVWSNPSRRIAWNCPCRRNPAKSKGPSVKRRTSLSAQRTRSSSS</sequence>